<keyword evidence="13" id="KW-1185">Reference proteome</keyword>
<evidence type="ECO:0000256" key="7">
    <source>
        <dbReference type="ARBA" id="ARBA00022989"/>
    </source>
</evidence>
<keyword evidence="7" id="KW-1133">Transmembrane helix</keyword>
<evidence type="ECO:0000256" key="10">
    <source>
        <dbReference type="ARBA" id="ARBA00023033"/>
    </source>
</evidence>
<dbReference type="GO" id="GO:0046872">
    <property type="term" value="F:metal ion binding"/>
    <property type="evidence" value="ECO:0007669"/>
    <property type="project" value="UniProtKB-KW"/>
</dbReference>
<keyword evidence="9" id="KW-0408">Iron</keyword>
<dbReference type="EMBL" id="JBEAFC010000003">
    <property type="protein sequence ID" value="KAL1562999.1"/>
    <property type="molecule type" value="Genomic_DNA"/>
</dbReference>
<protein>
    <submittedName>
        <fullName evidence="12">Salviol synthase-like</fullName>
    </submittedName>
</protein>
<dbReference type="Proteomes" id="UP001567538">
    <property type="component" value="Unassembled WGS sequence"/>
</dbReference>
<evidence type="ECO:0000256" key="11">
    <source>
        <dbReference type="ARBA" id="ARBA00023136"/>
    </source>
</evidence>
<reference evidence="12 13" key="1">
    <citation type="submission" date="2024-06" db="EMBL/GenBank/DDBJ databases">
        <title>A chromosome level genome sequence of Diviner's sage (Salvia divinorum).</title>
        <authorList>
            <person name="Ford S.A."/>
            <person name="Ro D.-K."/>
            <person name="Ness R.W."/>
            <person name="Phillips M.A."/>
        </authorList>
    </citation>
    <scope>NUCLEOTIDE SEQUENCE [LARGE SCALE GENOMIC DNA]</scope>
    <source>
        <strain evidence="12">SAF-2024a</strain>
        <tissue evidence="12">Leaf</tissue>
    </source>
</reference>
<evidence type="ECO:0000256" key="8">
    <source>
        <dbReference type="ARBA" id="ARBA00023002"/>
    </source>
</evidence>
<keyword evidence="11" id="KW-0472">Membrane</keyword>
<dbReference type="InterPro" id="IPR052306">
    <property type="entry name" value="CYP450_71D"/>
</dbReference>
<comment type="similarity">
    <text evidence="3">Belongs to the cytochrome P450 family.</text>
</comment>
<evidence type="ECO:0000256" key="3">
    <source>
        <dbReference type="ARBA" id="ARBA00010617"/>
    </source>
</evidence>
<evidence type="ECO:0000256" key="1">
    <source>
        <dbReference type="ARBA" id="ARBA00001971"/>
    </source>
</evidence>
<dbReference type="PANTHER" id="PTHR47953:SF19">
    <property type="entry name" value="OS06G0641600 PROTEIN"/>
    <property type="match status" value="1"/>
</dbReference>
<keyword evidence="8" id="KW-0560">Oxidoreductase</keyword>
<dbReference type="PANTHER" id="PTHR47953">
    <property type="entry name" value="OS08G0105600 PROTEIN"/>
    <property type="match status" value="1"/>
</dbReference>
<evidence type="ECO:0000256" key="6">
    <source>
        <dbReference type="ARBA" id="ARBA00022723"/>
    </source>
</evidence>
<name>A0ABD1I2N2_SALDI</name>
<dbReference type="GO" id="GO:0004497">
    <property type="term" value="F:monooxygenase activity"/>
    <property type="evidence" value="ECO:0007669"/>
    <property type="project" value="UniProtKB-KW"/>
</dbReference>
<dbReference type="Gene3D" id="1.10.630.10">
    <property type="entry name" value="Cytochrome P450"/>
    <property type="match status" value="1"/>
</dbReference>
<dbReference type="AlphaFoldDB" id="A0ABD1I2N2"/>
<keyword evidence="6" id="KW-0479">Metal-binding</keyword>
<accession>A0ABD1I2N2</accession>
<evidence type="ECO:0000256" key="2">
    <source>
        <dbReference type="ARBA" id="ARBA00004167"/>
    </source>
</evidence>
<keyword evidence="5" id="KW-0812">Transmembrane</keyword>
<comment type="subcellular location">
    <subcellularLocation>
        <location evidence="2">Membrane</location>
        <topology evidence="2">Single-pass membrane protein</topology>
    </subcellularLocation>
</comment>
<evidence type="ECO:0000313" key="12">
    <source>
        <dbReference type="EMBL" id="KAL1562999.1"/>
    </source>
</evidence>
<keyword evidence="4" id="KW-0349">Heme</keyword>
<gene>
    <name evidence="12" type="ORF">AAHA92_05511</name>
</gene>
<evidence type="ECO:0000256" key="4">
    <source>
        <dbReference type="ARBA" id="ARBA00022617"/>
    </source>
</evidence>
<organism evidence="12 13">
    <name type="scientific">Salvia divinorum</name>
    <name type="common">Maria pastora</name>
    <name type="synonym">Diviner's sage</name>
    <dbReference type="NCBI Taxonomy" id="28513"/>
    <lineage>
        <taxon>Eukaryota</taxon>
        <taxon>Viridiplantae</taxon>
        <taxon>Streptophyta</taxon>
        <taxon>Embryophyta</taxon>
        <taxon>Tracheophyta</taxon>
        <taxon>Spermatophyta</taxon>
        <taxon>Magnoliopsida</taxon>
        <taxon>eudicotyledons</taxon>
        <taxon>Gunneridae</taxon>
        <taxon>Pentapetalae</taxon>
        <taxon>asterids</taxon>
        <taxon>lamiids</taxon>
        <taxon>Lamiales</taxon>
        <taxon>Lamiaceae</taxon>
        <taxon>Nepetoideae</taxon>
        <taxon>Mentheae</taxon>
        <taxon>Salviinae</taxon>
        <taxon>Salvia</taxon>
        <taxon>Salvia subgen. Calosphace</taxon>
    </lineage>
</organism>
<evidence type="ECO:0000256" key="5">
    <source>
        <dbReference type="ARBA" id="ARBA00022692"/>
    </source>
</evidence>
<dbReference type="InterPro" id="IPR036396">
    <property type="entry name" value="Cyt_P450_sf"/>
</dbReference>
<keyword evidence="10" id="KW-0503">Monooxygenase</keyword>
<comment type="caution">
    <text evidence="12">The sequence shown here is derived from an EMBL/GenBank/DDBJ whole genome shotgun (WGS) entry which is preliminary data.</text>
</comment>
<evidence type="ECO:0000313" key="13">
    <source>
        <dbReference type="Proteomes" id="UP001567538"/>
    </source>
</evidence>
<evidence type="ECO:0000256" key="9">
    <source>
        <dbReference type="ARBA" id="ARBA00023004"/>
    </source>
</evidence>
<dbReference type="SUPFAM" id="SSF48264">
    <property type="entry name" value="Cytochrome P450"/>
    <property type="match status" value="1"/>
</dbReference>
<comment type="cofactor">
    <cofactor evidence="1">
        <name>heme</name>
        <dbReference type="ChEBI" id="CHEBI:30413"/>
    </cofactor>
</comment>
<sequence>MANAWAIGRDPKQWGRMLLEASVDFIGNDFEFIPFGAGRSVCPRQCRASAGDVSLSFQLESARWHQTTSTSNDRERNGWSKDDLMAVPTVKIPLQIL</sequence>
<proteinExistence type="inferred from homology"/>
<dbReference type="GO" id="GO:0016020">
    <property type="term" value="C:membrane"/>
    <property type="evidence" value="ECO:0007669"/>
    <property type="project" value="UniProtKB-SubCell"/>
</dbReference>